<dbReference type="AlphaFoldDB" id="A0A1T3MWU0"/>
<dbReference type="Proteomes" id="UP000190813">
    <property type="component" value="Unassembled WGS sequence"/>
</dbReference>
<evidence type="ECO:0000313" key="2">
    <source>
        <dbReference type="Proteomes" id="UP000190813"/>
    </source>
</evidence>
<organism evidence="1 2">
    <name type="scientific">Elizabethkingia occulta</name>
    <dbReference type="NCBI Taxonomy" id="1867263"/>
    <lineage>
        <taxon>Bacteria</taxon>
        <taxon>Pseudomonadati</taxon>
        <taxon>Bacteroidota</taxon>
        <taxon>Flavobacteriia</taxon>
        <taxon>Flavobacteriales</taxon>
        <taxon>Weeksellaceae</taxon>
        <taxon>Elizabethkingia</taxon>
    </lineage>
</organism>
<gene>
    <name evidence="1" type="ORF">BAZ10_00090</name>
</gene>
<dbReference type="EMBL" id="MAHX01000004">
    <property type="protein sequence ID" value="OPC69034.1"/>
    <property type="molecule type" value="Genomic_DNA"/>
</dbReference>
<comment type="caution">
    <text evidence="1">The sequence shown here is derived from an EMBL/GenBank/DDBJ whole genome shotgun (WGS) entry which is preliminary data.</text>
</comment>
<accession>A0A1T3MWU0</accession>
<reference evidence="1 2" key="1">
    <citation type="submission" date="2016-06" db="EMBL/GenBank/DDBJ databases">
        <title>Revisiting the taxonomy of the Elizabethkingia Genus based on Whole-Genome Sequencing, Optical Mapping, and MALDI-TOF.</title>
        <authorList>
            <person name="Nicholson A.C."/>
        </authorList>
    </citation>
    <scope>NUCLEOTIDE SEQUENCE [LARGE SCALE GENOMIC DNA]</scope>
    <source>
        <strain evidence="1 2">G4070</strain>
    </source>
</reference>
<proteinExistence type="predicted"/>
<protein>
    <submittedName>
        <fullName evidence="1">Alkyl hydroperoxide reductase</fullName>
    </submittedName>
</protein>
<name>A0A1T3MWU0_9FLAO</name>
<sequence>MDFPKFSGKSYDFIIFQGSGQKTVFQGIIPEKGQFTLSVPKEYSPYKGMGRWLITGTKEGGGLDMYIPGHDFSVSCDSGMPNNTNIIYKDNSGNAELNELSKMQERILTRYQVMLLAVNIFTATEANYSAFQSEYEKQKRDYEKFQELLTKKADYIGEMIRIINITNGIGTKLYDKEAQKAENISLYISHQLNWNMLYTSGHWWSVLHGWVNMHTQVLKDKNRFVKEFEMIGSKLKDDNQYTDFASRVAYFLKQGNNEDYLKAIAPILKDPTIVTK</sequence>
<keyword evidence="2" id="KW-1185">Reference proteome</keyword>
<evidence type="ECO:0000313" key="1">
    <source>
        <dbReference type="EMBL" id="OPC69034.1"/>
    </source>
</evidence>